<sequence>MNILYFLNRNVRAAIFIAAGVAGLGAAGLIGWVTAPIS</sequence>
<dbReference type="Proteomes" id="UP000289220">
    <property type="component" value="Unassembled WGS sequence"/>
</dbReference>
<proteinExistence type="predicted"/>
<name>A0A7Z8Y5X3_9CAUL</name>
<organism evidence="2 3">
    <name type="scientific">Brevundimonas mediterranea</name>
    <dbReference type="NCBI Taxonomy" id="74329"/>
    <lineage>
        <taxon>Bacteria</taxon>
        <taxon>Pseudomonadati</taxon>
        <taxon>Pseudomonadota</taxon>
        <taxon>Alphaproteobacteria</taxon>
        <taxon>Caulobacterales</taxon>
        <taxon>Caulobacteraceae</taxon>
        <taxon>Brevundimonas</taxon>
    </lineage>
</organism>
<reference evidence="1 4" key="2">
    <citation type="submission" date="2020-08" db="EMBL/GenBank/DDBJ databases">
        <title>Genomic Encyclopedia of Type Strains, Phase IV (KMG-IV): sequencing the most valuable type-strain genomes for metagenomic binning, comparative biology and taxonomic classification.</title>
        <authorList>
            <person name="Goeker M."/>
        </authorList>
    </citation>
    <scope>NUCLEOTIDE SEQUENCE [LARGE SCALE GENOMIC DNA]</scope>
    <source>
        <strain evidence="1 4">DSM 14878</strain>
    </source>
</reference>
<evidence type="ECO:0000313" key="2">
    <source>
        <dbReference type="EMBL" id="VDC51146.1"/>
    </source>
</evidence>
<comment type="caution">
    <text evidence="2">The sequence shown here is derived from an EMBL/GenBank/DDBJ whole genome shotgun (WGS) entry which is preliminary data.</text>
</comment>
<dbReference type="Proteomes" id="UP000532936">
    <property type="component" value="Unassembled WGS sequence"/>
</dbReference>
<gene>
    <name evidence="2" type="ORF">BREV_BREV_00405</name>
    <name evidence="1" type="ORF">GGR11_000568</name>
</gene>
<dbReference type="AlphaFoldDB" id="A0A7Z8Y5X3"/>
<evidence type="ECO:0000313" key="4">
    <source>
        <dbReference type="Proteomes" id="UP000532936"/>
    </source>
</evidence>
<protein>
    <submittedName>
        <fullName evidence="2">Uncharacterized protein</fullName>
    </submittedName>
</protein>
<accession>A0A7Z8Y5X3</accession>
<evidence type="ECO:0000313" key="3">
    <source>
        <dbReference type="Proteomes" id="UP000289220"/>
    </source>
</evidence>
<reference evidence="2 3" key="1">
    <citation type="submission" date="2018-11" db="EMBL/GenBank/DDBJ databases">
        <authorList>
            <person name="Peiro R."/>
            <person name="Begona"/>
            <person name="Cbmso G."/>
            <person name="Lopez M."/>
            <person name="Gonzalez S."/>
            <person name="Sacristan E."/>
            <person name="Castillo E."/>
        </authorList>
    </citation>
    <scope>NUCLEOTIDE SEQUENCE [LARGE SCALE GENOMIC DNA]</scope>
    <source>
        <strain evidence="2">Brev_genome</strain>
    </source>
</reference>
<dbReference type="EMBL" id="UXHF01000005">
    <property type="protein sequence ID" value="VDC51146.1"/>
    <property type="molecule type" value="Genomic_DNA"/>
</dbReference>
<keyword evidence="3" id="KW-1185">Reference proteome</keyword>
<evidence type="ECO:0000313" key="1">
    <source>
        <dbReference type="EMBL" id="MBB3871054.1"/>
    </source>
</evidence>
<dbReference type="EMBL" id="JACIDA010000001">
    <property type="protein sequence ID" value="MBB3871054.1"/>
    <property type="molecule type" value="Genomic_DNA"/>
</dbReference>